<comment type="caution">
    <text evidence="5">The sequence shown here is derived from an EMBL/GenBank/DDBJ whole genome shotgun (WGS) entry which is preliminary data.</text>
</comment>
<dbReference type="SUPFAM" id="SSF56601">
    <property type="entry name" value="beta-lactamase/transpeptidase-like"/>
    <property type="match status" value="1"/>
</dbReference>
<gene>
    <name evidence="5" type="ORF">GCM10007049_34530</name>
</gene>
<evidence type="ECO:0000256" key="1">
    <source>
        <dbReference type="ARBA" id="ARBA00001526"/>
    </source>
</evidence>
<dbReference type="RefSeq" id="WP_018473542.1">
    <property type="nucleotide sequence ID" value="NZ_BMWX01000008.1"/>
</dbReference>
<dbReference type="Proteomes" id="UP000619457">
    <property type="component" value="Unassembled WGS sequence"/>
</dbReference>
<dbReference type="Pfam" id="PF13354">
    <property type="entry name" value="Beta-lactamase2"/>
    <property type="match status" value="1"/>
</dbReference>
<evidence type="ECO:0000256" key="3">
    <source>
        <dbReference type="ARBA" id="ARBA00012865"/>
    </source>
</evidence>
<reference evidence="5" key="2">
    <citation type="submission" date="2020-09" db="EMBL/GenBank/DDBJ databases">
        <authorList>
            <person name="Sun Q."/>
            <person name="Kim S."/>
        </authorList>
    </citation>
    <scope>NUCLEOTIDE SEQUENCE</scope>
    <source>
        <strain evidence="5">KCTC 12368</strain>
    </source>
</reference>
<dbReference type="GO" id="GO:0008800">
    <property type="term" value="F:beta-lactamase activity"/>
    <property type="evidence" value="ECO:0007669"/>
    <property type="project" value="UniProtKB-EC"/>
</dbReference>
<keyword evidence="6" id="KW-1185">Reference proteome</keyword>
<comment type="similarity">
    <text evidence="2">Belongs to the class-A beta-lactamase family.</text>
</comment>
<feature type="domain" description="Beta-lactamase class A catalytic" evidence="4">
    <location>
        <begin position="58"/>
        <end position="273"/>
    </location>
</feature>
<evidence type="ECO:0000313" key="6">
    <source>
        <dbReference type="Proteomes" id="UP000619457"/>
    </source>
</evidence>
<organism evidence="5 6">
    <name type="scientific">Echinicola pacifica</name>
    <dbReference type="NCBI Taxonomy" id="346377"/>
    <lineage>
        <taxon>Bacteria</taxon>
        <taxon>Pseudomonadati</taxon>
        <taxon>Bacteroidota</taxon>
        <taxon>Cytophagia</taxon>
        <taxon>Cytophagales</taxon>
        <taxon>Cyclobacteriaceae</taxon>
        <taxon>Echinicola</taxon>
    </lineage>
</organism>
<dbReference type="EMBL" id="BMWX01000008">
    <property type="protein sequence ID" value="GGZ38478.1"/>
    <property type="molecule type" value="Genomic_DNA"/>
</dbReference>
<dbReference type="AlphaFoldDB" id="A0A918Q906"/>
<proteinExistence type="inferred from homology"/>
<evidence type="ECO:0000256" key="2">
    <source>
        <dbReference type="ARBA" id="ARBA00009009"/>
    </source>
</evidence>
<dbReference type="GO" id="GO:0030655">
    <property type="term" value="P:beta-lactam antibiotic catabolic process"/>
    <property type="evidence" value="ECO:0007669"/>
    <property type="project" value="InterPro"/>
</dbReference>
<dbReference type="EC" id="3.5.2.6" evidence="3"/>
<dbReference type="Gene3D" id="3.40.710.10">
    <property type="entry name" value="DD-peptidase/beta-lactamase superfamily"/>
    <property type="match status" value="1"/>
</dbReference>
<evidence type="ECO:0000259" key="4">
    <source>
        <dbReference type="Pfam" id="PF13354"/>
    </source>
</evidence>
<comment type="catalytic activity">
    <reaction evidence="1">
        <text>a beta-lactam + H2O = a substituted beta-amino acid</text>
        <dbReference type="Rhea" id="RHEA:20401"/>
        <dbReference type="ChEBI" id="CHEBI:15377"/>
        <dbReference type="ChEBI" id="CHEBI:35627"/>
        <dbReference type="ChEBI" id="CHEBI:140347"/>
        <dbReference type="EC" id="3.5.2.6"/>
    </reaction>
</comment>
<name>A0A918Q906_9BACT</name>
<dbReference type="InterPro" id="IPR012338">
    <property type="entry name" value="Beta-lactam/transpept-like"/>
</dbReference>
<sequence>MKQLLIGWFIVIIAFGCNSGSQDQKESISDLEAQITSHFAEVQGDFALAFELLDEDSIRLLINDKAIFHAASTMKTPVMIELFKQVESGNLSMDDSVKVINQFSSIVDGSPYKMDLSVDSQEGLYHRIGKNSTYRELNYEMITRSSNLATNILIEKLDAKNISHTMRELGAMDIEVLRGVEDLKAFDRGLSNTTNAYDLMLIMKAIATGKAVSKSASESMIKILEDQHFRTLIPRLLPKEVIVAHKTGGITGVRHDSAIVTLPDGRQYVLVILSKNLSDEPAGEQLISEVSRMIYDFLTKGQ</sequence>
<reference evidence="5" key="1">
    <citation type="journal article" date="2014" name="Int. J. Syst. Evol. Microbiol.">
        <title>Complete genome sequence of Corynebacterium casei LMG S-19264T (=DSM 44701T), isolated from a smear-ripened cheese.</title>
        <authorList>
            <consortium name="US DOE Joint Genome Institute (JGI-PGF)"/>
            <person name="Walter F."/>
            <person name="Albersmeier A."/>
            <person name="Kalinowski J."/>
            <person name="Ruckert C."/>
        </authorList>
    </citation>
    <scope>NUCLEOTIDE SEQUENCE</scope>
    <source>
        <strain evidence="5">KCTC 12368</strain>
    </source>
</reference>
<dbReference type="PROSITE" id="PS51257">
    <property type="entry name" value="PROKAR_LIPOPROTEIN"/>
    <property type="match status" value="1"/>
</dbReference>
<dbReference type="PANTHER" id="PTHR35333:SF3">
    <property type="entry name" value="BETA-LACTAMASE-TYPE TRANSPEPTIDASE FOLD CONTAINING PROTEIN"/>
    <property type="match status" value="1"/>
</dbReference>
<accession>A0A918Q906</accession>
<protein>
    <recommendedName>
        <fullName evidence="3">beta-lactamase</fullName>
        <ecNumber evidence="3">3.5.2.6</ecNumber>
    </recommendedName>
</protein>
<dbReference type="InterPro" id="IPR045155">
    <property type="entry name" value="Beta-lactam_cat"/>
</dbReference>
<dbReference type="PANTHER" id="PTHR35333">
    <property type="entry name" value="BETA-LACTAMASE"/>
    <property type="match status" value="1"/>
</dbReference>
<dbReference type="GO" id="GO:0046677">
    <property type="term" value="P:response to antibiotic"/>
    <property type="evidence" value="ECO:0007669"/>
    <property type="project" value="InterPro"/>
</dbReference>
<evidence type="ECO:0000313" key="5">
    <source>
        <dbReference type="EMBL" id="GGZ38478.1"/>
    </source>
</evidence>
<dbReference type="InterPro" id="IPR000871">
    <property type="entry name" value="Beta-lactam_class-A"/>
</dbReference>